<dbReference type="Gene3D" id="3.30.710.10">
    <property type="entry name" value="Potassium Channel Kv1.1, Chain A"/>
    <property type="match status" value="1"/>
</dbReference>
<feature type="domain" description="BTB" evidence="4">
    <location>
        <begin position="1"/>
        <end position="40"/>
    </location>
</feature>
<evidence type="ECO:0000256" key="1">
    <source>
        <dbReference type="ARBA" id="ARBA00022441"/>
    </source>
</evidence>
<dbReference type="OrthoDB" id="45365at2759"/>
<dbReference type="InterPro" id="IPR000210">
    <property type="entry name" value="BTB/POZ_dom"/>
</dbReference>
<dbReference type="Pfam" id="PF07707">
    <property type="entry name" value="BACK"/>
    <property type="match status" value="1"/>
</dbReference>
<dbReference type="InterPro" id="IPR011333">
    <property type="entry name" value="SKP1/BTB/POZ_sf"/>
</dbReference>
<sequence>MFTHDMVESTQEVITIKEIDPEALELLINFAYSGKVVINTSNVQSLLVGASFLQVDKVRDACCDFMKKRLHTKNVLGVQSLANALGCTTLVEATNRFIRAYFIELARTEEYLNLSFEDIKDFVSKVLCDFN</sequence>
<name>A0A8X6K4W3_TRICU</name>
<evidence type="ECO:0000313" key="6">
    <source>
        <dbReference type="Proteomes" id="UP000887116"/>
    </source>
</evidence>
<protein>
    <submittedName>
        <fullName evidence="5">Kelch-like protein 18</fullName>
    </submittedName>
</protein>
<dbReference type="PANTHER" id="PTHR24412">
    <property type="entry name" value="KELCH PROTEIN"/>
    <property type="match status" value="1"/>
</dbReference>
<evidence type="ECO:0000259" key="4">
    <source>
        <dbReference type="PROSITE" id="PS50097"/>
    </source>
</evidence>
<reference evidence="5" key="1">
    <citation type="submission" date="2020-07" db="EMBL/GenBank/DDBJ databases">
        <title>Multicomponent nature underlies the extraordinary mechanical properties of spider dragline silk.</title>
        <authorList>
            <person name="Kono N."/>
            <person name="Nakamura H."/>
            <person name="Mori M."/>
            <person name="Yoshida Y."/>
            <person name="Ohtoshi R."/>
            <person name="Malay A.D."/>
            <person name="Moran D.A.P."/>
            <person name="Tomita M."/>
            <person name="Numata K."/>
            <person name="Arakawa K."/>
        </authorList>
    </citation>
    <scope>NUCLEOTIDE SEQUENCE</scope>
</reference>
<keyword evidence="1" id="KW-0880">Kelch repeat</keyword>
<dbReference type="PANTHER" id="PTHR24412:SF497">
    <property type="entry name" value="KELCH-LIKE PROTEIN 18"/>
    <property type="match status" value="1"/>
</dbReference>
<keyword evidence="6" id="KW-1185">Reference proteome</keyword>
<dbReference type="Proteomes" id="UP000887116">
    <property type="component" value="Unassembled WGS sequence"/>
</dbReference>
<comment type="caution">
    <text evidence="5">The sequence shown here is derived from an EMBL/GenBank/DDBJ whole genome shotgun (WGS) entry which is preliminary data.</text>
</comment>
<gene>
    <name evidence="5" type="primary">KLHL18</name>
    <name evidence="5" type="ORF">TNCT_569251</name>
</gene>
<accession>A0A8X6K4W3</accession>
<dbReference type="Gene3D" id="1.25.40.420">
    <property type="match status" value="1"/>
</dbReference>
<dbReference type="EMBL" id="BMAO01029364">
    <property type="protein sequence ID" value="GFR31191.1"/>
    <property type="molecule type" value="Genomic_DNA"/>
</dbReference>
<keyword evidence="3" id="KW-0009">Actin-binding</keyword>
<proteinExistence type="predicted"/>
<dbReference type="InterPro" id="IPR011705">
    <property type="entry name" value="BACK"/>
</dbReference>
<evidence type="ECO:0000256" key="2">
    <source>
        <dbReference type="ARBA" id="ARBA00022737"/>
    </source>
</evidence>
<evidence type="ECO:0000313" key="5">
    <source>
        <dbReference type="EMBL" id="GFR31191.1"/>
    </source>
</evidence>
<evidence type="ECO:0000256" key="3">
    <source>
        <dbReference type="ARBA" id="ARBA00023203"/>
    </source>
</evidence>
<dbReference type="Pfam" id="PF00651">
    <property type="entry name" value="BTB"/>
    <property type="match status" value="1"/>
</dbReference>
<keyword evidence="2" id="KW-0677">Repeat</keyword>
<organism evidence="5 6">
    <name type="scientific">Trichonephila clavata</name>
    <name type="common">Joro spider</name>
    <name type="synonym">Nephila clavata</name>
    <dbReference type="NCBI Taxonomy" id="2740835"/>
    <lineage>
        <taxon>Eukaryota</taxon>
        <taxon>Metazoa</taxon>
        <taxon>Ecdysozoa</taxon>
        <taxon>Arthropoda</taxon>
        <taxon>Chelicerata</taxon>
        <taxon>Arachnida</taxon>
        <taxon>Araneae</taxon>
        <taxon>Araneomorphae</taxon>
        <taxon>Entelegynae</taxon>
        <taxon>Araneoidea</taxon>
        <taxon>Nephilidae</taxon>
        <taxon>Trichonephila</taxon>
    </lineage>
</organism>
<dbReference type="SUPFAM" id="SSF54695">
    <property type="entry name" value="POZ domain"/>
    <property type="match status" value="1"/>
</dbReference>
<dbReference type="AlphaFoldDB" id="A0A8X6K4W3"/>
<dbReference type="PROSITE" id="PS50097">
    <property type="entry name" value="BTB"/>
    <property type="match status" value="1"/>
</dbReference>